<proteinExistence type="predicted"/>
<evidence type="ECO:0000256" key="1">
    <source>
        <dbReference type="ARBA" id="ARBA00004651"/>
    </source>
</evidence>
<dbReference type="STRING" id="736.B0184_07435"/>
<evidence type="ECO:0000313" key="7">
    <source>
        <dbReference type="EMBL" id="RDF11745.1"/>
    </source>
</evidence>
<keyword evidence="5 6" id="KW-0472">Membrane</keyword>
<dbReference type="GO" id="GO:0005886">
    <property type="term" value="C:plasma membrane"/>
    <property type="evidence" value="ECO:0007669"/>
    <property type="project" value="UniProtKB-SubCell"/>
</dbReference>
<comment type="subcellular location">
    <subcellularLocation>
        <location evidence="1">Cell membrane</location>
        <topology evidence="1">Multi-pass membrane protein</topology>
    </subcellularLocation>
</comment>
<sequence>MIFKVIRLLLSLALLFGMLYLGKLIAYFIPIGISDSIWGMLLLFACLVIGIVKVEWVTPSARPLTRYMTVFFIPVCAEIIEHVDVLYSHVVSFLLANVLSSTLSLMLIGLFAQKMFHRYK</sequence>
<dbReference type="Pfam" id="PF03788">
    <property type="entry name" value="LrgA"/>
    <property type="match status" value="1"/>
</dbReference>
<feature type="transmembrane region" description="Helical" evidence="6">
    <location>
        <begin position="36"/>
        <end position="52"/>
    </location>
</feature>
<gene>
    <name evidence="7" type="ORF">DPV92_00785</name>
</gene>
<feature type="transmembrane region" description="Helical" evidence="6">
    <location>
        <begin position="64"/>
        <end position="80"/>
    </location>
</feature>
<protein>
    <submittedName>
        <fullName evidence="7">Murein hydrolase transporter LrgA</fullName>
    </submittedName>
</protein>
<dbReference type="InterPro" id="IPR005538">
    <property type="entry name" value="LrgA/CidA"/>
</dbReference>
<dbReference type="Proteomes" id="UP000253945">
    <property type="component" value="Unassembled WGS sequence"/>
</dbReference>
<keyword evidence="2" id="KW-1003">Cell membrane</keyword>
<evidence type="ECO:0000313" key="8">
    <source>
        <dbReference type="Proteomes" id="UP000253945"/>
    </source>
</evidence>
<keyword evidence="8" id="KW-1185">Reference proteome</keyword>
<dbReference type="EMBL" id="QEQF01000001">
    <property type="protein sequence ID" value="RDF11745.1"/>
    <property type="molecule type" value="Genomic_DNA"/>
</dbReference>
<dbReference type="GO" id="GO:0016787">
    <property type="term" value="F:hydrolase activity"/>
    <property type="evidence" value="ECO:0007669"/>
    <property type="project" value="UniProtKB-KW"/>
</dbReference>
<evidence type="ECO:0000256" key="4">
    <source>
        <dbReference type="ARBA" id="ARBA00022989"/>
    </source>
</evidence>
<dbReference type="PANTHER" id="PTHR33931">
    <property type="entry name" value="HOLIN-LIKE PROTEIN CIDA-RELATED"/>
    <property type="match status" value="1"/>
</dbReference>
<feature type="transmembrane region" description="Helical" evidence="6">
    <location>
        <begin position="86"/>
        <end position="112"/>
    </location>
</feature>
<evidence type="ECO:0000256" key="5">
    <source>
        <dbReference type="ARBA" id="ARBA00023136"/>
    </source>
</evidence>
<keyword evidence="4 6" id="KW-1133">Transmembrane helix</keyword>
<comment type="caution">
    <text evidence="7">The sequence shown here is derived from an EMBL/GenBank/DDBJ whole genome shotgun (WGS) entry which is preliminary data.</text>
</comment>
<organism evidence="7 8">
    <name type="scientific">Haemophilus paraphrohaemolyticus</name>
    <dbReference type="NCBI Taxonomy" id="736"/>
    <lineage>
        <taxon>Bacteria</taxon>
        <taxon>Pseudomonadati</taxon>
        <taxon>Pseudomonadota</taxon>
        <taxon>Gammaproteobacteria</taxon>
        <taxon>Pasteurellales</taxon>
        <taxon>Pasteurellaceae</taxon>
        <taxon>Haemophilus</taxon>
    </lineage>
</organism>
<dbReference type="PANTHER" id="PTHR33931:SF5">
    <property type="entry name" value="UPF0299 MEMBRANE PROTEIN YOHJ"/>
    <property type="match status" value="1"/>
</dbReference>
<evidence type="ECO:0000256" key="6">
    <source>
        <dbReference type="SAM" id="Phobius"/>
    </source>
</evidence>
<keyword evidence="7" id="KW-0378">Hydrolase</keyword>
<accession>A0A369ZQI1</accession>
<reference evidence="7 8" key="1">
    <citation type="submission" date="2018-05" db="EMBL/GenBank/DDBJ databases">
        <title>Draft Genome Sequences for a Diverse set of 7 Haemophilus Species.</title>
        <authorList>
            <person name="Nichols M."/>
            <person name="Topaz N."/>
            <person name="Wang X."/>
            <person name="Wang X."/>
            <person name="Boxrud D."/>
        </authorList>
    </citation>
    <scope>NUCLEOTIDE SEQUENCE [LARGE SCALE GENOMIC DNA]</scope>
    <source>
        <strain evidence="7 8">C2014016342</strain>
    </source>
</reference>
<dbReference type="AlphaFoldDB" id="A0A369ZQI1"/>
<evidence type="ECO:0000256" key="2">
    <source>
        <dbReference type="ARBA" id="ARBA00022475"/>
    </source>
</evidence>
<keyword evidence="3 6" id="KW-0812">Transmembrane</keyword>
<name>A0A369ZQI1_9PAST</name>
<evidence type="ECO:0000256" key="3">
    <source>
        <dbReference type="ARBA" id="ARBA00022692"/>
    </source>
</evidence>